<comment type="caution">
    <text evidence="3">The sequence shown here is derived from an EMBL/GenBank/DDBJ whole genome shotgun (WGS) entry which is preliminary data.</text>
</comment>
<dbReference type="InterPro" id="IPR050564">
    <property type="entry name" value="F420-G6PD/mer"/>
</dbReference>
<dbReference type="PANTHER" id="PTHR43244">
    <property type="match status" value="1"/>
</dbReference>
<dbReference type="SUPFAM" id="SSF51679">
    <property type="entry name" value="Bacterial luciferase-like"/>
    <property type="match status" value="1"/>
</dbReference>
<keyword evidence="4" id="KW-1185">Reference proteome</keyword>
<evidence type="ECO:0000259" key="2">
    <source>
        <dbReference type="Pfam" id="PF00296"/>
    </source>
</evidence>
<dbReference type="CDD" id="cd01097">
    <property type="entry name" value="Tetrahydromethanopterin_reductase"/>
    <property type="match status" value="1"/>
</dbReference>
<dbReference type="EMBL" id="JBHUKR010000023">
    <property type="protein sequence ID" value="MFD2421809.1"/>
    <property type="molecule type" value="Genomic_DNA"/>
</dbReference>
<evidence type="ECO:0000256" key="1">
    <source>
        <dbReference type="ARBA" id="ARBA00023002"/>
    </source>
</evidence>
<proteinExistence type="predicted"/>
<dbReference type="RefSeq" id="WP_378270586.1">
    <property type="nucleotide sequence ID" value="NZ_JBHUKR010000023.1"/>
</dbReference>
<evidence type="ECO:0000313" key="4">
    <source>
        <dbReference type="Proteomes" id="UP001597417"/>
    </source>
</evidence>
<feature type="domain" description="Luciferase-like" evidence="2">
    <location>
        <begin position="19"/>
        <end position="317"/>
    </location>
</feature>
<reference evidence="4" key="1">
    <citation type="journal article" date="2019" name="Int. J. Syst. Evol. Microbiol.">
        <title>The Global Catalogue of Microorganisms (GCM) 10K type strain sequencing project: providing services to taxonomists for standard genome sequencing and annotation.</title>
        <authorList>
            <consortium name="The Broad Institute Genomics Platform"/>
            <consortium name="The Broad Institute Genome Sequencing Center for Infectious Disease"/>
            <person name="Wu L."/>
            <person name="Ma J."/>
        </authorList>
    </citation>
    <scope>NUCLEOTIDE SEQUENCE [LARGE SCALE GENOMIC DNA]</scope>
    <source>
        <strain evidence="4">CGMCC 4.7645</strain>
    </source>
</reference>
<dbReference type="Gene3D" id="3.20.20.30">
    <property type="entry name" value="Luciferase-like domain"/>
    <property type="match status" value="1"/>
</dbReference>
<dbReference type="PANTHER" id="PTHR43244:SF1">
    <property type="entry name" value="5,10-METHYLENETETRAHYDROMETHANOPTERIN REDUCTASE"/>
    <property type="match status" value="1"/>
</dbReference>
<accession>A0ABW5G3D6</accession>
<gene>
    <name evidence="3" type="ORF">ACFSXZ_36305</name>
</gene>
<dbReference type="InterPro" id="IPR011251">
    <property type="entry name" value="Luciferase-like_dom"/>
</dbReference>
<dbReference type="Pfam" id="PF00296">
    <property type="entry name" value="Bac_luciferase"/>
    <property type="match status" value="1"/>
</dbReference>
<protein>
    <submittedName>
        <fullName evidence="3">LLM class F420-dependent oxidoreductase</fullName>
    </submittedName>
</protein>
<dbReference type="Proteomes" id="UP001597417">
    <property type="component" value="Unassembled WGS sequence"/>
</dbReference>
<keyword evidence="1" id="KW-0560">Oxidoreductase</keyword>
<dbReference type="NCBIfam" id="TIGR03559">
    <property type="entry name" value="F420_Rv3520c"/>
    <property type="match status" value="1"/>
</dbReference>
<sequence>MRIGVNLRYWDTRGNAAQSALIEEAERLGYSVVWVAEAFGTDAVSALGWIAGRTTRIGIGSAVLQMPARNPTATAMAAATLDSLSGGRFRLGLGVSGPQVSEGWFGVPFGSPLARTREYVEIVRMVLRRDHVDYRGEYYPLPLPESSGKVIRLNTHPVRRSIPVYLGAMGPRNLELTGEIADGWLPLFFSVEHAAEQIAHLAKGAAVAGRSLDEIDIAPSMPLVPGEDWRRCADLVRPDAAFYLGGMGSRKRNFYNQQAARMGFEAQAAEVRERFLAGDRRGAMAAVPLDLIDGTSLLGSKERITDRIRQYADVGVTTLTVAPYPAETSAAVASLRTAAEAAELAGVL</sequence>
<dbReference type="InterPro" id="IPR036661">
    <property type="entry name" value="Luciferase-like_sf"/>
</dbReference>
<dbReference type="InterPro" id="IPR019951">
    <property type="entry name" value="F420_OxRdatse_Rv3520c_pred"/>
</dbReference>
<evidence type="ECO:0000313" key="3">
    <source>
        <dbReference type="EMBL" id="MFD2421809.1"/>
    </source>
</evidence>
<organism evidence="3 4">
    <name type="scientific">Amycolatopsis pigmentata</name>
    <dbReference type="NCBI Taxonomy" id="450801"/>
    <lineage>
        <taxon>Bacteria</taxon>
        <taxon>Bacillati</taxon>
        <taxon>Actinomycetota</taxon>
        <taxon>Actinomycetes</taxon>
        <taxon>Pseudonocardiales</taxon>
        <taxon>Pseudonocardiaceae</taxon>
        <taxon>Amycolatopsis</taxon>
    </lineage>
</organism>
<name>A0ABW5G3D6_9PSEU</name>